<dbReference type="Gene3D" id="1.10.10.1200">
    <property type="entry name" value="MAGE homology domain, winged helix WH1 motif"/>
    <property type="match status" value="1"/>
</dbReference>
<organism evidence="4 5">
    <name type="scientific">Sciurus carolinensis</name>
    <name type="common">Eastern gray squirrel</name>
    <dbReference type="NCBI Taxonomy" id="30640"/>
    <lineage>
        <taxon>Eukaryota</taxon>
        <taxon>Metazoa</taxon>
        <taxon>Chordata</taxon>
        <taxon>Craniata</taxon>
        <taxon>Vertebrata</taxon>
        <taxon>Euteleostomi</taxon>
        <taxon>Mammalia</taxon>
        <taxon>Eutheria</taxon>
        <taxon>Euarchontoglires</taxon>
        <taxon>Glires</taxon>
        <taxon>Rodentia</taxon>
        <taxon>Sciuromorpha</taxon>
        <taxon>Sciuridae</taxon>
        <taxon>Sciurinae</taxon>
        <taxon>Sciurini</taxon>
        <taxon>Sciurus</taxon>
    </lineage>
</organism>
<evidence type="ECO:0000256" key="1">
    <source>
        <dbReference type="ARBA" id="ARBA00084104"/>
    </source>
</evidence>
<dbReference type="InterPro" id="IPR021072">
    <property type="entry name" value="MAGE_N"/>
</dbReference>
<evidence type="ECO:0000313" key="5">
    <source>
        <dbReference type="Proteomes" id="UP001166674"/>
    </source>
</evidence>
<protein>
    <submittedName>
        <fullName evidence="4">Melanoma-associated antigen B10</fullName>
    </submittedName>
</protein>
<dbReference type="Gene3D" id="1.10.10.1210">
    <property type="entry name" value="MAGE homology domain, winged helix WH2 motif"/>
    <property type="match status" value="1"/>
</dbReference>
<dbReference type="PROSITE" id="PS50838">
    <property type="entry name" value="MAGE"/>
    <property type="match status" value="1"/>
</dbReference>
<feature type="compositionally biased region" description="Polar residues" evidence="2">
    <location>
        <begin position="11"/>
        <end position="29"/>
    </location>
</feature>
<reference evidence="4" key="1">
    <citation type="submission" date="2020-03" db="EMBL/GenBank/DDBJ databases">
        <title>Studies in the Genomics of Life Span.</title>
        <authorList>
            <person name="Glass D."/>
        </authorList>
    </citation>
    <scope>NUCLEOTIDE SEQUENCE</scope>
    <source>
        <strain evidence="4">SUZIE</strain>
        <tissue evidence="4">Muscle</tissue>
    </source>
</reference>
<feature type="compositionally biased region" description="Low complexity" evidence="2">
    <location>
        <begin position="30"/>
        <end position="40"/>
    </location>
</feature>
<proteinExistence type="predicted"/>
<dbReference type="GO" id="GO:0000122">
    <property type="term" value="P:negative regulation of transcription by RNA polymerase II"/>
    <property type="evidence" value="ECO:0007669"/>
    <property type="project" value="TreeGrafter"/>
</dbReference>
<accession>A0AA41MCZ5</accession>
<dbReference type="PROSITE" id="PS51257">
    <property type="entry name" value="PROKAR_LIPOPROTEIN"/>
    <property type="match status" value="1"/>
</dbReference>
<dbReference type="InterPro" id="IPR002190">
    <property type="entry name" value="MHD_dom"/>
</dbReference>
<dbReference type="Pfam" id="PF12440">
    <property type="entry name" value="MAGE_N"/>
    <property type="match status" value="1"/>
</dbReference>
<dbReference type="PANTHER" id="PTHR11736">
    <property type="entry name" value="MELANOMA-ASSOCIATED ANTIGEN MAGE ANTIGEN"/>
    <property type="match status" value="1"/>
</dbReference>
<sequence>MRKAPAAKTPSIPQGSWSACSSFTATTVTSSRKSNESSSSQEEEDSPASSYSSPDAENLPVDPLDEKTVVLVQFLLHKYQIREPVREAGMLNNVINENKNDFHEMVRRASEHMELVFGVSVKEIDPISHRYVLVNKLGLTNDDRLSGDEGIPKTTILIIVPGAIFIKGNCAPEDEIWEVLNTMNLYSGRKIFIFGEPVELITRNLVQENYLEYCQVRDIDPSWYEFQ</sequence>
<feature type="region of interest" description="Disordered" evidence="2">
    <location>
        <begin position="1"/>
        <end position="62"/>
    </location>
</feature>
<dbReference type="GO" id="GO:0005634">
    <property type="term" value="C:nucleus"/>
    <property type="evidence" value="ECO:0007669"/>
    <property type="project" value="TreeGrafter"/>
</dbReference>
<evidence type="ECO:0000256" key="2">
    <source>
        <dbReference type="SAM" id="MobiDB-lite"/>
    </source>
</evidence>
<dbReference type="FunFam" id="1.10.10.1210:FF:000001">
    <property type="entry name" value="melanoma-associated antigen D1"/>
    <property type="match status" value="1"/>
</dbReference>
<dbReference type="InterPro" id="IPR041898">
    <property type="entry name" value="MAGE_WH1"/>
</dbReference>
<feature type="domain" description="MAGE" evidence="3">
    <location>
        <begin position="64"/>
        <end position="227"/>
    </location>
</feature>
<name>A0AA41MCZ5_SCICA</name>
<dbReference type="PANTHER" id="PTHR11736:SF24">
    <property type="entry name" value="MAGE DOMAIN-CONTAINING PROTEIN"/>
    <property type="match status" value="1"/>
</dbReference>
<keyword evidence="5" id="KW-1185">Reference proteome</keyword>
<dbReference type="SMART" id="SM01373">
    <property type="entry name" value="MAGE"/>
    <property type="match status" value="1"/>
</dbReference>
<evidence type="ECO:0000313" key="4">
    <source>
        <dbReference type="EMBL" id="MBZ3869584.1"/>
    </source>
</evidence>
<gene>
    <name evidence="4" type="ORF">SUZIE_103670</name>
</gene>
<evidence type="ECO:0000259" key="3">
    <source>
        <dbReference type="PROSITE" id="PS50838"/>
    </source>
</evidence>
<keyword evidence="1" id="KW-0825">Tumor antigen</keyword>
<dbReference type="InterPro" id="IPR037445">
    <property type="entry name" value="MAGE"/>
</dbReference>
<dbReference type="Pfam" id="PF01454">
    <property type="entry name" value="MAGE"/>
    <property type="match status" value="1"/>
</dbReference>
<feature type="compositionally biased region" description="Low complexity" evidence="2">
    <location>
        <begin position="47"/>
        <end position="57"/>
    </location>
</feature>
<dbReference type="AlphaFoldDB" id="A0AA41MCZ5"/>
<dbReference type="Proteomes" id="UP001166674">
    <property type="component" value="Unassembled WGS sequence"/>
</dbReference>
<dbReference type="FunFam" id="1.10.10.1200:FF:000007">
    <property type="entry name" value="Melanoma-associated antigen C2"/>
    <property type="match status" value="1"/>
</dbReference>
<dbReference type="InterPro" id="IPR041899">
    <property type="entry name" value="MAGE_WH2"/>
</dbReference>
<dbReference type="EMBL" id="JAATJV010138999">
    <property type="protein sequence ID" value="MBZ3869584.1"/>
    <property type="molecule type" value="Genomic_DNA"/>
</dbReference>
<comment type="caution">
    <text evidence="4">The sequence shown here is derived from an EMBL/GenBank/DDBJ whole genome shotgun (WGS) entry which is preliminary data.</text>
</comment>